<comment type="caution">
    <text evidence="1">The sequence shown here is derived from an EMBL/GenBank/DDBJ whole genome shotgun (WGS) entry which is preliminary data.</text>
</comment>
<keyword evidence="2" id="KW-1185">Reference proteome</keyword>
<dbReference type="Pfam" id="PF14907">
    <property type="entry name" value="NTP_transf_5"/>
    <property type="match status" value="1"/>
</dbReference>
<dbReference type="AlphaFoldDB" id="A0A418X387"/>
<gene>
    <name evidence="1" type="ORF">D3870_13680</name>
</gene>
<evidence type="ECO:0000313" key="2">
    <source>
        <dbReference type="Proteomes" id="UP000285190"/>
    </source>
</evidence>
<accession>A0A418X387</accession>
<evidence type="ECO:0000313" key="1">
    <source>
        <dbReference type="EMBL" id="RJG06909.1"/>
    </source>
</evidence>
<reference evidence="1 2" key="1">
    <citation type="submission" date="2018-09" db="EMBL/GenBank/DDBJ databases">
        <authorList>
            <person name="Zhu H."/>
        </authorList>
    </citation>
    <scope>NUCLEOTIDE SEQUENCE [LARGE SCALE GENOMIC DNA]</scope>
    <source>
        <strain evidence="1 2">K2R10-39</strain>
    </source>
</reference>
<dbReference type="EMBL" id="QYUN01000002">
    <property type="protein sequence ID" value="RJG06909.1"/>
    <property type="molecule type" value="Genomic_DNA"/>
</dbReference>
<dbReference type="Gene3D" id="3.30.460.40">
    <property type="match status" value="1"/>
</dbReference>
<dbReference type="Proteomes" id="UP000285190">
    <property type="component" value="Unassembled WGS sequence"/>
</dbReference>
<organism evidence="1 2">
    <name type="scientific">Noviherbaspirillum cavernae</name>
    <dbReference type="NCBI Taxonomy" id="2320862"/>
    <lineage>
        <taxon>Bacteria</taxon>
        <taxon>Pseudomonadati</taxon>
        <taxon>Pseudomonadota</taxon>
        <taxon>Betaproteobacteria</taxon>
        <taxon>Burkholderiales</taxon>
        <taxon>Oxalobacteraceae</taxon>
        <taxon>Noviherbaspirillum</taxon>
    </lineage>
</organism>
<dbReference type="SUPFAM" id="SSF81301">
    <property type="entry name" value="Nucleotidyltransferase"/>
    <property type="match status" value="1"/>
</dbReference>
<evidence type="ECO:0008006" key="3">
    <source>
        <dbReference type="Google" id="ProtNLM"/>
    </source>
</evidence>
<dbReference type="OrthoDB" id="9782533at2"/>
<proteinExistence type="predicted"/>
<name>A0A418X387_9BURK</name>
<sequence length="275" mass="31245">MQATTPALPAGLSSGTDTEVFYRQVLDIMNACGIPFLVGGGYAFNCYTGFNRQTKDMDVFIRRPDYERIAEMLSHAGYDAELTYPHWLAKIRFDDAFIDLIFSSGNGVASVDDAWFEHAEEAEVAGVRVKLCPVEEIIWSKAFVMERERFDGADIVHLIRARGPQLDWARLLHRFGPHWRVLLSHLILFGFVYPDQRNLVPAHVMTDLLERLRLETGAPPPTHGICQGTLLSREQYLNDIEQQGLQDGRVVPFGYMTQKETGLWKEGIPDERKES</sequence>
<dbReference type="InterPro" id="IPR043519">
    <property type="entry name" value="NT_sf"/>
</dbReference>
<dbReference type="InterPro" id="IPR039498">
    <property type="entry name" value="NTP_transf_5"/>
</dbReference>
<protein>
    <recommendedName>
        <fullName evidence="3">Nucleotidyltransferase family protein</fullName>
    </recommendedName>
</protein>
<dbReference type="RefSeq" id="WP_119739903.1">
    <property type="nucleotide sequence ID" value="NZ_QYUN01000002.1"/>
</dbReference>